<keyword evidence="1" id="KW-0479">Metal-binding</keyword>
<dbReference type="EMBL" id="JAUUTY010000006">
    <property type="protein sequence ID" value="KAK1620983.1"/>
    <property type="molecule type" value="Genomic_DNA"/>
</dbReference>
<accession>A0AAD8RKI2</accession>
<feature type="compositionally biased region" description="Acidic residues" evidence="2">
    <location>
        <begin position="81"/>
        <end position="98"/>
    </location>
</feature>
<keyword evidence="5" id="KW-1185">Reference proteome</keyword>
<proteinExistence type="predicted"/>
<gene>
    <name evidence="4" type="ORF">QYE76_026500</name>
</gene>
<evidence type="ECO:0000313" key="5">
    <source>
        <dbReference type="Proteomes" id="UP001231189"/>
    </source>
</evidence>
<feature type="region of interest" description="Disordered" evidence="2">
    <location>
        <begin position="80"/>
        <end position="125"/>
    </location>
</feature>
<feature type="compositionally biased region" description="Low complexity" evidence="2">
    <location>
        <begin position="1"/>
        <end position="21"/>
    </location>
</feature>
<organism evidence="4 5">
    <name type="scientific">Lolium multiflorum</name>
    <name type="common">Italian ryegrass</name>
    <name type="synonym">Lolium perenne subsp. multiflorum</name>
    <dbReference type="NCBI Taxonomy" id="4521"/>
    <lineage>
        <taxon>Eukaryota</taxon>
        <taxon>Viridiplantae</taxon>
        <taxon>Streptophyta</taxon>
        <taxon>Embryophyta</taxon>
        <taxon>Tracheophyta</taxon>
        <taxon>Spermatophyta</taxon>
        <taxon>Magnoliopsida</taxon>
        <taxon>Liliopsida</taxon>
        <taxon>Poales</taxon>
        <taxon>Poaceae</taxon>
        <taxon>BOP clade</taxon>
        <taxon>Pooideae</taxon>
        <taxon>Poodae</taxon>
        <taxon>Poeae</taxon>
        <taxon>Poeae Chloroplast Group 2 (Poeae type)</taxon>
        <taxon>Loliodinae</taxon>
        <taxon>Loliinae</taxon>
        <taxon>Lolium</taxon>
    </lineage>
</organism>
<dbReference type="Proteomes" id="UP001231189">
    <property type="component" value="Unassembled WGS sequence"/>
</dbReference>
<keyword evidence="1" id="KW-0862">Zinc</keyword>
<evidence type="ECO:0000256" key="2">
    <source>
        <dbReference type="SAM" id="MobiDB-lite"/>
    </source>
</evidence>
<dbReference type="InterPro" id="IPR036875">
    <property type="entry name" value="Znf_CCHC_sf"/>
</dbReference>
<comment type="caution">
    <text evidence="4">The sequence shown here is derived from an EMBL/GenBank/DDBJ whole genome shotgun (WGS) entry which is preliminary data.</text>
</comment>
<evidence type="ECO:0000256" key="1">
    <source>
        <dbReference type="PROSITE-ProRule" id="PRU00047"/>
    </source>
</evidence>
<dbReference type="Pfam" id="PF00098">
    <property type="entry name" value="zf-CCHC"/>
    <property type="match status" value="1"/>
</dbReference>
<dbReference type="Gene3D" id="4.10.60.10">
    <property type="entry name" value="Zinc finger, CCHC-type"/>
    <property type="match status" value="1"/>
</dbReference>
<dbReference type="PROSITE" id="PS50158">
    <property type="entry name" value="ZF_CCHC"/>
    <property type="match status" value="1"/>
</dbReference>
<keyword evidence="1" id="KW-0863">Zinc-finger</keyword>
<dbReference type="GO" id="GO:0003676">
    <property type="term" value="F:nucleic acid binding"/>
    <property type="evidence" value="ECO:0007669"/>
    <property type="project" value="InterPro"/>
</dbReference>
<dbReference type="SMART" id="SM00343">
    <property type="entry name" value="ZnF_C2HC"/>
    <property type="match status" value="2"/>
</dbReference>
<dbReference type="SUPFAM" id="SSF57756">
    <property type="entry name" value="Retrovirus zinc finger-like domains"/>
    <property type="match status" value="1"/>
</dbReference>
<sequence>MADQSPTPSLSPTLSPTAGPRGRADRWRGGRGSDSEDTPRSFRDVLASGGGAGQTDAPESSHARREVRSLICREEVSMAIDELDDSEDQIDDEEEAPWEEPVHVTCKRAHGRRGGKRVAARAARPERDAGAYADFDGLCLLCTQPGHRATDCTTGPVCLRCGEVGHMARECSLPRPPRPASPPGGEEPARKRINDDGRGRRMGEGAVAVRARAPENR</sequence>
<evidence type="ECO:0000259" key="3">
    <source>
        <dbReference type="PROSITE" id="PS50158"/>
    </source>
</evidence>
<dbReference type="AlphaFoldDB" id="A0AAD8RKI2"/>
<feature type="domain" description="CCHC-type" evidence="3">
    <location>
        <begin position="158"/>
        <end position="171"/>
    </location>
</feature>
<feature type="compositionally biased region" description="Basic and acidic residues" evidence="2">
    <location>
        <begin position="22"/>
        <end position="43"/>
    </location>
</feature>
<feature type="compositionally biased region" description="Basic residues" evidence="2">
    <location>
        <begin position="105"/>
        <end position="119"/>
    </location>
</feature>
<feature type="region of interest" description="Disordered" evidence="2">
    <location>
        <begin position="169"/>
        <end position="217"/>
    </location>
</feature>
<feature type="compositionally biased region" description="Basic and acidic residues" evidence="2">
    <location>
        <begin position="187"/>
        <end position="203"/>
    </location>
</feature>
<protein>
    <recommendedName>
        <fullName evidence="3">CCHC-type domain-containing protein</fullName>
    </recommendedName>
</protein>
<dbReference type="GO" id="GO:0008270">
    <property type="term" value="F:zinc ion binding"/>
    <property type="evidence" value="ECO:0007669"/>
    <property type="project" value="UniProtKB-KW"/>
</dbReference>
<feature type="region of interest" description="Disordered" evidence="2">
    <location>
        <begin position="1"/>
        <end position="67"/>
    </location>
</feature>
<dbReference type="InterPro" id="IPR001878">
    <property type="entry name" value="Znf_CCHC"/>
</dbReference>
<evidence type="ECO:0000313" key="4">
    <source>
        <dbReference type="EMBL" id="KAK1620983.1"/>
    </source>
</evidence>
<name>A0AAD8RKI2_LOLMU</name>
<reference evidence="4" key="1">
    <citation type="submission" date="2023-07" db="EMBL/GenBank/DDBJ databases">
        <title>A chromosome-level genome assembly of Lolium multiflorum.</title>
        <authorList>
            <person name="Chen Y."/>
            <person name="Copetti D."/>
            <person name="Kolliker R."/>
            <person name="Studer B."/>
        </authorList>
    </citation>
    <scope>NUCLEOTIDE SEQUENCE</scope>
    <source>
        <strain evidence="4">02402/16</strain>
        <tissue evidence="4">Leaf</tissue>
    </source>
</reference>